<dbReference type="SUPFAM" id="SSF56784">
    <property type="entry name" value="HAD-like"/>
    <property type="match status" value="1"/>
</dbReference>
<name>A0AAV2AVY6_9ARAC</name>
<evidence type="ECO:0000313" key="4">
    <source>
        <dbReference type="EMBL" id="CAL1288218.1"/>
    </source>
</evidence>
<dbReference type="EMBL" id="CAXIEN010000228">
    <property type="protein sequence ID" value="CAL1288218.1"/>
    <property type="molecule type" value="Genomic_DNA"/>
</dbReference>
<dbReference type="InterPro" id="IPR036412">
    <property type="entry name" value="HAD-like_sf"/>
</dbReference>
<reference evidence="4 5" key="1">
    <citation type="submission" date="2024-04" db="EMBL/GenBank/DDBJ databases">
        <authorList>
            <person name="Rising A."/>
            <person name="Reimegard J."/>
            <person name="Sonavane S."/>
            <person name="Akerstrom W."/>
            <person name="Nylinder S."/>
            <person name="Hedman E."/>
            <person name="Kallberg Y."/>
        </authorList>
    </citation>
    <scope>NUCLEOTIDE SEQUENCE [LARGE SCALE GENOMIC DNA]</scope>
</reference>
<dbReference type="Gene3D" id="3.40.50.1000">
    <property type="entry name" value="HAD superfamily/HAD-like"/>
    <property type="match status" value="2"/>
</dbReference>
<dbReference type="Pfam" id="PF13344">
    <property type="entry name" value="Hydrolase_6"/>
    <property type="match status" value="1"/>
</dbReference>
<dbReference type="InterPro" id="IPR023214">
    <property type="entry name" value="HAD_sf"/>
</dbReference>
<feature type="binding site" evidence="2">
    <location>
        <position position="169"/>
    </location>
    <ligand>
        <name>substrate</name>
    </ligand>
</feature>
<keyword evidence="3" id="KW-0460">Magnesium</keyword>
<protein>
    <recommendedName>
        <fullName evidence="6">Phosphoglycolate phosphatase</fullName>
    </recommendedName>
</protein>
<sequence length="255" mass="27980">MGKPVIYVTNNSSKSRDEYLEKYYTLGYPATVDVIFPSSYCVASYLQSINFEKMVYIFGSTGVAAELDKAGISHLPTGPDPVADNWIQWLSEVKLNPEVGAVVVGFDHYLSYPKLTKAASYLKNPGNLFIATNGDEQFPSDGELLIPGAGTYVAALEAVSGRKATVLGKPEKFMLDCIKITYPEIDFSRCLMIGDRLNTDILLGSKHGLKTLLVGTGINSLEDVRLLEQSTDETDNLLVPDYYLPSLGDLVKFIK</sequence>
<gene>
    <name evidence="4" type="ORF">LARSCL_LOCUS15218</name>
</gene>
<keyword evidence="3" id="KW-0479">Metal-binding</keyword>
<dbReference type="GO" id="GO:0005737">
    <property type="term" value="C:cytoplasm"/>
    <property type="evidence" value="ECO:0007669"/>
    <property type="project" value="TreeGrafter"/>
</dbReference>
<dbReference type="GO" id="GO:0016791">
    <property type="term" value="F:phosphatase activity"/>
    <property type="evidence" value="ECO:0007669"/>
    <property type="project" value="InterPro"/>
</dbReference>
<evidence type="ECO:0000256" key="1">
    <source>
        <dbReference type="ARBA" id="ARBA00022801"/>
    </source>
</evidence>
<dbReference type="NCBIfam" id="TIGR01452">
    <property type="entry name" value="PGP_euk"/>
    <property type="match status" value="1"/>
</dbReference>
<dbReference type="InterPro" id="IPR006349">
    <property type="entry name" value="PGP_euk"/>
</dbReference>
<comment type="caution">
    <text evidence="4">The sequence shown here is derived from an EMBL/GenBank/DDBJ whole genome shotgun (WGS) entry which is preliminary data.</text>
</comment>
<dbReference type="AlphaFoldDB" id="A0AAV2AVY6"/>
<feature type="binding site" evidence="3">
    <location>
        <position position="195"/>
    </location>
    <ligand>
        <name>Mg(2+)</name>
        <dbReference type="ChEBI" id="CHEBI:18420"/>
    </ligand>
</feature>
<evidence type="ECO:0008006" key="6">
    <source>
        <dbReference type="Google" id="ProtNLM"/>
    </source>
</evidence>
<dbReference type="GO" id="GO:0046872">
    <property type="term" value="F:metal ion binding"/>
    <property type="evidence" value="ECO:0007669"/>
    <property type="project" value="UniProtKB-KW"/>
</dbReference>
<dbReference type="InterPro" id="IPR006357">
    <property type="entry name" value="HAD-SF_hydro_IIA"/>
</dbReference>
<evidence type="ECO:0000313" key="5">
    <source>
        <dbReference type="Proteomes" id="UP001497382"/>
    </source>
</evidence>
<proteinExistence type="predicted"/>
<comment type="cofactor">
    <cofactor evidence="3">
        <name>Mg(2+)</name>
        <dbReference type="ChEBI" id="CHEBI:18420"/>
    </cofactor>
    <text evidence="3">Divalent metal ions. Mg(2+) is the most effective.</text>
</comment>
<dbReference type="PANTHER" id="PTHR19288">
    <property type="entry name" value="4-NITROPHENYLPHOSPHATASE-RELATED"/>
    <property type="match status" value="1"/>
</dbReference>
<dbReference type="PIRSF" id="PIRSF000915">
    <property type="entry name" value="PGP-type_phosphatase"/>
    <property type="match status" value="1"/>
</dbReference>
<keyword evidence="5" id="KW-1185">Reference proteome</keyword>
<organism evidence="4 5">
    <name type="scientific">Larinioides sclopetarius</name>
    <dbReference type="NCBI Taxonomy" id="280406"/>
    <lineage>
        <taxon>Eukaryota</taxon>
        <taxon>Metazoa</taxon>
        <taxon>Ecdysozoa</taxon>
        <taxon>Arthropoda</taxon>
        <taxon>Chelicerata</taxon>
        <taxon>Arachnida</taxon>
        <taxon>Araneae</taxon>
        <taxon>Araneomorphae</taxon>
        <taxon>Entelegynae</taxon>
        <taxon>Araneoidea</taxon>
        <taxon>Araneidae</taxon>
        <taxon>Larinioides</taxon>
    </lineage>
</organism>
<dbReference type="PANTHER" id="PTHR19288:SF93">
    <property type="entry name" value="FI11325P-RELATED"/>
    <property type="match status" value="1"/>
</dbReference>
<accession>A0AAV2AVY6</accession>
<keyword evidence="1" id="KW-0378">Hydrolase</keyword>
<evidence type="ECO:0000256" key="3">
    <source>
        <dbReference type="PIRSR" id="PIRSR000915-3"/>
    </source>
</evidence>
<dbReference type="Proteomes" id="UP001497382">
    <property type="component" value="Unassembled WGS sequence"/>
</dbReference>
<dbReference type="Pfam" id="PF13242">
    <property type="entry name" value="Hydrolase_like"/>
    <property type="match status" value="1"/>
</dbReference>
<evidence type="ECO:0000256" key="2">
    <source>
        <dbReference type="PIRSR" id="PIRSR000915-2"/>
    </source>
</evidence>
<dbReference type="NCBIfam" id="TIGR01460">
    <property type="entry name" value="HAD-SF-IIA"/>
    <property type="match status" value="1"/>
</dbReference>